<keyword evidence="1" id="KW-0472">Membrane</keyword>
<keyword evidence="1" id="KW-1133">Transmembrane helix</keyword>
<evidence type="ECO:0000313" key="2">
    <source>
        <dbReference type="EMBL" id="SCF33835.1"/>
    </source>
</evidence>
<feature type="transmembrane region" description="Helical" evidence="1">
    <location>
        <begin position="58"/>
        <end position="79"/>
    </location>
</feature>
<reference evidence="3" key="1">
    <citation type="submission" date="2016-06" db="EMBL/GenBank/DDBJ databases">
        <authorList>
            <person name="Varghese N."/>
            <person name="Submissions Spin"/>
        </authorList>
    </citation>
    <scope>NUCLEOTIDE SEQUENCE [LARGE SCALE GENOMIC DNA]</scope>
    <source>
        <strain evidence="3">DSM 43909</strain>
    </source>
</reference>
<keyword evidence="3" id="KW-1185">Reference proteome</keyword>
<feature type="transmembrane region" description="Helical" evidence="1">
    <location>
        <begin position="152"/>
        <end position="183"/>
    </location>
</feature>
<sequence length="259" mass="26386">MRLHRLFAVAAAGLALAQLVGGWYHSPLLPAAHALAWFAAAGVALTLPDLAPRTRYGLALAGVALGVLALPSGVAGPGMQFLSPAPPDPGLTGVQLRRWALLAVAGIGLVLAVSALPRRKAGQRRTAVAVALALLAGGLAMALGRGDVLPAYAVLVALAVLALRRSSAVAVALGLGLAAVTLLDGPWHGWGAWARPPSTQAGLEFLSPAEYRRRSAGAPWPTGVLTDALRFVAGALVLAGGRWAGRARERAHGAARPRS</sequence>
<gene>
    <name evidence="2" type="ORF">GA0074695_5783</name>
</gene>
<dbReference type="RefSeq" id="WP_089009048.1">
    <property type="nucleotide sequence ID" value="NZ_LT607411.1"/>
</dbReference>
<feature type="transmembrane region" description="Helical" evidence="1">
    <location>
        <begin position="99"/>
        <end position="116"/>
    </location>
</feature>
<dbReference type="EMBL" id="LT607411">
    <property type="protein sequence ID" value="SCF33835.1"/>
    <property type="molecule type" value="Genomic_DNA"/>
</dbReference>
<evidence type="ECO:0000256" key="1">
    <source>
        <dbReference type="SAM" id="Phobius"/>
    </source>
</evidence>
<feature type="transmembrane region" description="Helical" evidence="1">
    <location>
        <begin position="128"/>
        <end position="146"/>
    </location>
</feature>
<dbReference type="Proteomes" id="UP000198242">
    <property type="component" value="Chromosome I"/>
</dbReference>
<name>A0A1C4ZLM8_MICVI</name>
<evidence type="ECO:0000313" key="3">
    <source>
        <dbReference type="Proteomes" id="UP000198242"/>
    </source>
</evidence>
<proteinExistence type="predicted"/>
<keyword evidence="1" id="KW-0812">Transmembrane</keyword>
<dbReference type="AlphaFoldDB" id="A0A1C4ZLM8"/>
<organism evidence="2 3">
    <name type="scientific">Micromonospora viridifaciens</name>
    <dbReference type="NCBI Taxonomy" id="1881"/>
    <lineage>
        <taxon>Bacteria</taxon>
        <taxon>Bacillati</taxon>
        <taxon>Actinomycetota</taxon>
        <taxon>Actinomycetes</taxon>
        <taxon>Micromonosporales</taxon>
        <taxon>Micromonosporaceae</taxon>
        <taxon>Micromonospora</taxon>
    </lineage>
</organism>
<accession>A0A1C4ZLM8</accession>
<feature type="transmembrane region" description="Helical" evidence="1">
    <location>
        <begin position="32"/>
        <end position="51"/>
    </location>
</feature>
<protein>
    <submittedName>
        <fullName evidence="2">Uncharacterized protein</fullName>
    </submittedName>
</protein>